<evidence type="ECO:0000256" key="1">
    <source>
        <dbReference type="SAM" id="MobiDB-lite"/>
    </source>
</evidence>
<evidence type="ECO:0000313" key="3">
    <source>
        <dbReference type="Proteomes" id="UP000791080"/>
    </source>
</evidence>
<gene>
    <name evidence="2" type="ORF">G443_001249</name>
</gene>
<protein>
    <submittedName>
        <fullName evidence="2">Uncharacterized protein</fullName>
    </submittedName>
</protein>
<reference evidence="2 3" key="1">
    <citation type="submission" date="2022-06" db="EMBL/GenBank/DDBJ databases">
        <title>Genomic Encyclopedia of Type Strains, Phase I: the one thousand microbial genomes (KMG-I) project.</title>
        <authorList>
            <person name="Kyrpides N."/>
        </authorList>
    </citation>
    <scope>NUCLEOTIDE SEQUENCE [LARGE SCALE GENOMIC DNA]</scope>
    <source>
        <strain evidence="2 3">DSM 43889</strain>
    </source>
</reference>
<evidence type="ECO:0000313" key="2">
    <source>
        <dbReference type="EMBL" id="MCP2330979.1"/>
    </source>
</evidence>
<dbReference type="EMBL" id="AUBJ02000001">
    <property type="protein sequence ID" value="MCP2330979.1"/>
    <property type="molecule type" value="Genomic_DNA"/>
</dbReference>
<accession>A0ABT1JFB4</accession>
<organism evidence="2 3">
    <name type="scientific">Actinoalloteichus caeruleus DSM 43889</name>
    <dbReference type="NCBI Taxonomy" id="1120930"/>
    <lineage>
        <taxon>Bacteria</taxon>
        <taxon>Bacillati</taxon>
        <taxon>Actinomycetota</taxon>
        <taxon>Actinomycetes</taxon>
        <taxon>Pseudonocardiales</taxon>
        <taxon>Pseudonocardiaceae</taxon>
        <taxon>Actinoalloteichus</taxon>
        <taxon>Actinoalloteichus cyanogriseus</taxon>
    </lineage>
</organism>
<name>A0ABT1JFB4_ACTCY</name>
<proteinExistence type="predicted"/>
<comment type="caution">
    <text evidence="2">The sequence shown here is derived from an EMBL/GenBank/DDBJ whole genome shotgun (WGS) entry which is preliminary data.</text>
</comment>
<keyword evidence="3" id="KW-1185">Reference proteome</keyword>
<sequence>MRTKVIGIPEAAATARWYSSALTPPTTPVLNSGPAWVSAASRSDSPGLSAFDSVRIARWTNSAGTRLSSASGPPRTSATSSRLRDT</sequence>
<feature type="region of interest" description="Disordered" evidence="1">
    <location>
        <begin position="62"/>
        <end position="86"/>
    </location>
</feature>
<dbReference type="Proteomes" id="UP000791080">
    <property type="component" value="Unassembled WGS sequence"/>
</dbReference>